<dbReference type="Proteomes" id="UP001154322">
    <property type="component" value="Unassembled WGS sequence"/>
</dbReference>
<organism evidence="2 3">
    <name type="scientific">Paenibacillus melissococcoides</name>
    <dbReference type="NCBI Taxonomy" id="2912268"/>
    <lineage>
        <taxon>Bacteria</taxon>
        <taxon>Bacillati</taxon>
        <taxon>Bacillota</taxon>
        <taxon>Bacilli</taxon>
        <taxon>Bacillales</taxon>
        <taxon>Paenibacillaceae</taxon>
        <taxon>Paenibacillus</taxon>
    </lineage>
</organism>
<sequence>MPMWIVIGTALVVYGLPLLALIILIIVGKTYYDKRYKQVDNPRDAIGINADYAPTKEIFIDPRDGHKYQVYYNAKTGQRQYIRMD</sequence>
<protein>
    <submittedName>
        <fullName evidence="2">HD family phosphohydrolase</fullName>
    </submittedName>
</protein>
<reference evidence="2" key="1">
    <citation type="submission" date="2022-06" db="EMBL/GenBank/DDBJ databases">
        <authorList>
            <person name="Dietemann V."/>
            <person name="Ory F."/>
            <person name="Dainat B."/>
            <person name="Oberhansli S."/>
        </authorList>
    </citation>
    <scope>NUCLEOTIDE SEQUENCE</scope>
    <source>
        <strain evidence="2">Ena-SAMPLE-TAB-26-04-2022-14:26:32:270-5432</strain>
    </source>
</reference>
<keyword evidence="1" id="KW-0812">Transmembrane</keyword>
<proteinExistence type="predicted"/>
<accession>A0ABM9G2X5</accession>
<evidence type="ECO:0000256" key="1">
    <source>
        <dbReference type="SAM" id="Phobius"/>
    </source>
</evidence>
<evidence type="ECO:0000313" key="3">
    <source>
        <dbReference type="Proteomes" id="UP001154322"/>
    </source>
</evidence>
<dbReference type="EMBL" id="CALYLO010000004">
    <property type="protein sequence ID" value="CAH8246020.1"/>
    <property type="molecule type" value="Genomic_DNA"/>
</dbReference>
<comment type="caution">
    <text evidence="2">The sequence shown here is derived from an EMBL/GenBank/DDBJ whole genome shotgun (WGS) entry which is preliminary data.</text>
</comment>
<evidence type="ECO:0000313" key="2">
    <source>
        <dbReference type="EMBL" id="CAH8246020.1"/>
    </source>
</evidence>
<gene>
    <name evidence="2" type="ORF">WJ0W_003255</name>
</gene>
<keyword evidence="1" id="KW-1133">Transmembrane helix</keyword>
<name>A0ABM9G2X5_9BACL</name>
<keyword evidence="3" id="KW-1185">Reference proteome</keyword>
<feature type="transmembrane region" description="Helical" evidence="1">
    <location>
        <begin position="6"/>
        <end position="27"/>
    </location>
</feature>
<keyword evidence="1" id="KW-0472">Membrane</keyword>